<dbReference type="EMBL" id="VLKW01000008">
    <property type="protein sequence ID" value="TWI44750.1"/>
    <property type="molecule type" value="Genomic_DNA"/>
</dbReference>
<gene>
    <name evidence="5" type="primary">tssI</name>
    <name evidence="5" type="ORF">GO485_26355</name>
    <name evidence="6" type="ORF">IP92_03920</name>
</gene>
<dbReference type="InterPro" id="IPR028244">
    <property type="entry name" value="T6SS_Rhs_Vgr_dom"/>
</dbReference>
<dbReference type="Pfam" id="PF13296">
    <property type="entry name" value="T6SS_Vgr"/>
    <property type="match status" value="1"/>
</dbReference>
<sequence length="917" mass="98932">MDHEASLEAYLSARHRPIRMTLALPDGMADGVLLPQRVTCTEAVCGGIELRVYCVSLDVGLPLKELIGIAGAVHIVTDVGELRSICGIVTEVSQGESDGGLATYQLVLRDALAILDLTAGTRIFLDKTELEVVRILLTEARRDNPALAAAFEFCVDAALAARNFPRRRQIMQYNESTAGFVRRLLRRRGISWYFRPGHAESSDTEGDDDAPIHTMVLFADGKRLVRSPAGRVRFHRDNATEERDTITAWCGVRTLQPGRQTNFSWDYANPRGTGFMTAGASSEADQGARGNRLAAQLERYVIEAPHVRDSADDLGSLAQQTIARSDFEAKCYYAEGGVRACRAGEYFTLDDHPDLTDAPDEQREFIVLSQQIVAQNNLPKTFDARVERLFARNRWDSDGPALPLAARNWFDAGEMRFFIRMHCVRRDIRFVPSYDPRSDRPRAEMQSAIVVGPAGEEVHCDELGRIKVRFGGMRECDHAHADGAGASGTDADSAWVRLATNWAGSTSGAGSHVGALSLPRAGTEVLIAFLGGDPDKPVVIGQLYNAAAHPPHLGTDGLPGNRYVSGLQSREVKGSRVNQLRLDDTPGEISAQLASEHGRSELNLGFLTQPRTGGTAAGRGEGAELTTDQQMALRAGKGMLLSAWRRLGGGGKQLDRSDCLALMEECVQLFRSLGDYAASHEGLPVDGQEQAALQASLKEWDKGGAPAIAVTAPDGISFATSKAIVSYAATNVDTVAQQHLQLTAGQRYNVNAGKGISLFSHADGLHAIAHHGPLVMQSQHDTTQIDSGKDVKISARGRVIIMAEEVVLVNKDGAYLALKGGGPEIGGPGAMTVKTNGHNWNGSASRKAELPSFGEGQFVRTPRVVRSSDGEPVKDFELNLDVGGARRTVKTNSAGEGEKITADHVQVIKALADPEQF</sequence>
<reference evidence="6 7" key="1">
    <citation type="journal article" date="2015" name="Stand. Genomic Sci.">
        <title>Genomic Encyclopedia of Bacterial and Archaeal Type Strains, Phase III: the genomes of soil and plant-associated and newly described type strains.</title>
        <authorList>
            <person name="Whitman W.B."/>
            <person name="Woyke T."/>
            <person name="Klenk H.P."/>
            <person name="Zhou Y."/>
            <person name="Lilburn T.G."/>
            <person name="Beck B.J."/>
            <person name="De Vos P."/>
            <person name="Vandamme P."/>
            <person name="Eisen J.A."/>
            <person name="Garrity G."/>
            <person name="Hugenholtz P."/>
            <person name="Kyrpides N.C."/>
        </authorList>
    </citation>
    <scope>NUCLEOTIDE SEQUENCE [LARGE SCALE GENOMIC DNA]</scope>
    <source>
        <strain evidence="6 7">CGMCC 1.10685</strain>
    </source>
</reference>
<accession>A0A562PKL2</accession>
<dbReference type="Pfam" id="PF05954">
    <property type="entry name" value="Phage_GPD"/>
    <property type="match status" value="1"/>
</dbReference>
<evidence type="ECO:0000313" key="5">
    <source>
        <dbReference type="EMBL" id="QGZ42214.1"/>
    </source>
</evidence>
<evidence type="ECO:0000256" key="1">
    <source>
        <dbReference type="ARBA" id="ARBA00005558"/>
    </source>
</evidence>
<feature type="domain" description="Putative type VI secretion system Rhs element associated Vgr" evidence="4">
    <location>
        <begin position="570"/>
        <end position="677"/>
    </location>
</feature>
<dbReference type="OrthoDB" id="1907165at2"/>
<evidence type="ECO:0000259" key="4">
    <source>
        <dbReference type="Pfam" id="PF13296"/>
    </source>
</evidence>
<reference evidence="6" key="2">
    <citation type="submission" date="2019-07" db="EMBL/GenBank/DDBJ databases">
        <authorList>
            <person name="Whitman W."/>
            <person name="Huntemann M."/>
            <person name="Clum A."/>
            <person name="Pillay M."/>
            <person name="Palaniappan K."/>
            <person name="Varghese N."/>
            <person name="Mikhailova N."/>
            <person name="Stamatis D."/>
            <person name="Reddy T."/>
            <person name="Daum C."/>
            <person name="Shapiro N."/>
            <person name="Ivanova N."/>
            <person name="Kyrpides N."/>
            <person name="Woyke T."/>
        </authorList>
    </citation>
    <scope>NUCLEOTIDE SEQUENCE</scope>
    <source>
        <strain evidence="6">CGMCC 1.10685</strain>
    </source>
</reference>
<dbReference type="NCBIfam" id="TIGR01646">
    <property type="entry name" value="vgr_GE"/>
    <property type="match status" value="1"/>
</dbReference>
<protein>
    <submittedName>
        <fullName evidence="6">Type VI secretion system secreted protein VgrG</fullName>
    </submittedName>
    <submittedName>
        <fullName evidence="5">Type VI secretion system tip protein VgrG</fullName>
    </submittedName>
</protein>
<organism evidence="6 7">
    <name type="scientific">Pseudoduganella flava</name>
    <dbReference type="NCBI Taxonomy" id="871742"/>
    <lineage>
        <taxon>Bacteria</taxon>
        <taxon>Pseudomonadati</taxon>
        <taxon>Pseudomonadota</taxon>
        <taxon>Betaproteobacteria</taxon>
        <taxon>Burkholderiales</taxon>
        <taxon>Oxalobacteraceae</taxon>
        <taxon>Telluria group</taxon>
        <taxon>Pseudoduganella</taxon>
    </lineage>
</organism>
<dbReference type="InterPro" id="IPR017847">
    <property type="entry name" value="T6SS_RhsGE_Vgr_subset"/>
</dbReference>
<dbReference type="InterPro" id="IPR037026">
    <property type="entry name" value="Vgr_OB-fold_dom_sf"/>
</dbReference>
<dbReference type="Proteomes" id="UP000315112">
    <property type="component" value="Unassembled WGS sequence"/>
</dbReference>
<feature type="domain" description="Gp5/Type VI secretion system Vgr protein OB-fold" evidence="2">
    <location>
        <begin position="490"/>
        <end position="544"/>
    </location>
</feature>
<dbReference type="Gene3D" id="3.55.50.10">
    <property type="entry name" value="Baseplate protein-like domains"/>
    <property type="match status" value="1"/>
</dbReference>
<dbReference type="InterPro" id="IPR006531">
    <property type="entry name" value="Gp5/Vgr_OB"/>
</dbReference>
<dbReference type="RefSeq" id="WP_145878193.1">
    <property type="nucleotide sequence ID" value="NZ_CP046904.1"/>
</dbReference>
<dbReference type="NCBIfam" id="TIGR03361">
    <property type="entry name" value="VI_Rhs_Vgr"/>
    <property type="match status" value="1"/>
</dbReference>
<dbReference type="Gene3D" id="2.30.110.50">
    <property type="match status" value="1"/>
</dbReference>
<dbReference type="EMBL" id="CP046904">
    <property type="protein sequence ID" value="QGZ42214.1"/>
    <property type="molecule type" value="Genomic_DNA"/>
</dbReference>
<dbReference type="Gene3D" id="2.40.50.230">
    <property type="entry name" value="Gp5 N-terminal domain"/>
    <property type="match status" value="1"/>
</dbReference>
<evidence type="ECO:0000313" key="7">
    <source>
        <dbReference type="Proteomes" id="UP000315112"/>
    </source>
</evidence>
<proteinExistence type="inferred from homology"/>
<evidence type="ECO:0000313" key="6">
    <source>
        <dbReference type="EMBL" id="TWI44750.1"/>
    </source>
</evidence>
<dbReference type="Gene3D" id="4.10.220.110">
    <property type="match status" value="1"/>
</dbReference>
<evidence type="ECO:0000259" key="3">
    <source>
        <dbReference type="Pfam" id="PF10106"/>
    </source>
</evidence>
<comment type="similarity">
    <text evidence="1">Belongs to the VgrG protein family.</text>
</comment>
<dbReference type="SUPFAM" id="SSF69279">
    <property type="entry name" value="Phage tail proteins"/>
    <property type="match status" value="2"/>
</dbReference>
<dbReference type="InterPro" id="IPR018769">
    <property type="entry name" value="VgrG2_DUF2345"/>
</dbReference>
<dbReference type="Proteomes" id="UP000437862">
    <property type="component" value="Chromosome"/>
</dbReference>
<evidence type="ECO:0000313" key="8">
    <source>
        <dbReference type="Proteomes" id="UP000437862"/>
    </source>
</evidence>
<dbReference type="SUPFAM" id="SSF69349">
    <property type="entry name" value="Phage fibre proteins"/>
    <property type="match status" value="1"/>
</dbReference>
<dbReference type="Pfam" id="PF04717">
    <property type="entry name" value="Phage_base_V"/>
    <property type="match status" value="1"/>
</dbReference>
<feature type="domain" description="DUF2345" evidence="3">
    <location>
        <begin position="701"/>
        <end position="843"/>
    </location>
</feature>
<name>A0A562PKL2_9BURK</name>
<evidence type="ECO:0000259" key="2">
    <source>
        <dbReference type="Pfam" id="PF04717"/>
    </source>
</evidence>
<dbReference type="AlphaFoldDB" id="A0A562PKL2"/>
<dbReference type="InterPro" id="IPR006533">
    <property type="entry name" value="T6SS_Vgr_RhsGE"/>
</dbReference>
<dbReference type="Pfam" id="PF10106">
    <property type="entry name" value="DUF2345"/>
    <property type="match status" value="1"/>
</dbReference>
<dbReference type="SUPFAM" id="SSF69255">
    <property type="entry name" value="gp5 N-terminal domain-like"/>
    <property type="match status" value="1"/>
</dbReference>
<keyword evidence="8" id="KW-1185">Reference proteome</keyword>
<reference evidence="5 8" key="3">
    <citation type="submission" date="2019-12" db="EMBL/GenBank/DDBJ databases">
        <title>Draft Genome Sequences of Six Type Strains of the Genus Massilia.</title>
        <authorList>
            <person name="Miess H."/>
            <person name="Frediansyah A."/>
            <person name="Goeker M."/>
            <person name="Gross H."/>
        </authorList>
    </citation>
    <scope>NUCLEOTIDE SEQUENCE [LARGE SCALE GENOMIC DNA]</scope>
    <source>
        <strain evidence="5 8">DSM 26639</strain>
    </source>
</reference>